<keyword evidence="10" id="KW-1003">Cell membrane</keyword>
<evidence type="ECO:0000256" key="6">
    <source>
        <dbReference type="ARBA" id="ARBA00023065"/>
    </source>
</evidence>
<dbReference type="InterPro" id="IPR000131">
    <property type="entry name" value="ATP_synth_F1_gsu"/>
</dbReference>
<accession>A0A538TF13</accession>
<evidence type="ECO:0000256" key="1">
    <source>
        <dbReference type="ARBA" id="ARBA00003456"/>
    </source>
</evidence>
<keyword evidence="7 10" id="KW-0472">Membrane</keyword>
<protein>
    <recommendedName>
        <fullName evidence="10">ATP synthase gamma chain</fullName>
    </recommendedName>
    <alternativeName>
        <fullName evidence="10">ATP synthase F1 sector gamma subunit</fullName>
    </alternativeName>
    <alternativeName>
        <fullName evidence="10">F-ATPase gamma subunit</fullName>
    </alternativeName>
</protein>
<dbReference type="AlphaFoldDB" id="A0A538TF13"/>
<dbReference type="Proteomes" id="UP000317366">
    <property type="component" value="Unassembled WGS sequence"/>
</dbReference>
<dbReference type="GO" id="GO:0045259">
    <property type="term" value="C:proton-transporting ATP synthase complex"/>
    <property type="evidence" value="ECO:0007669"/>
    <property type="project" value="UniProtKB-KW"/>
</dbReference>
<comment type="subunit">
    <text evidence="10">F-type ATPases have 2 components, CF(1) - the catalytic core - and CF(0) - the membrane proton channel. CF(1) has five subunits: alpha(3), beta(3), gamma(1), delta(1), epsilon(1). CF(0) has three main subunits: a, b and c.</text>
</comment>
<comment type="subcellular location">
    <subcellularLocation>
        <location evidence="10">Cell membrane</location>
        <topology evidence="10">Peripheral membrane protein</topology>
    </subcellularLocation>
    <subcellularLocation>
        <location evidence="2">Membrane</location>
        <topology evidence="2">Peripheral membrane protein</topology>
    </subcellularLocation>
</comment>
<evidence type="ECO:0000256" key="9">
    <source>
        <dbReference type="ARBA" id="ARBA00023310"/>
    </source>
</evidence>
<dbReference type="EMBL" id="VBOU01000086">
    <property type="protein sequence ID" value="TMQ53437.1"/>
    <property type="molecule type" value="Genomic_DNA"/>
</dbReference>
<evidence type="ECO:0000313" key="14">
    <source>
        <dbReference type="Proteomes" id="UP000319829"/>
    </source>
</evidence>
<dbReference type="EMBL" id="VBOX01000085">
    <property type="protein sequence ID" value="TMQ62174.1"/>
    <property type="molecule type" value="Genomic_DNA"/>
</dbReference>
<dbReference type="Proteomes" id="UP000319829">
    <property type="component" value="Unassembled WGS sequence"/>
</dbReference>
<dbReference type="PANTHER" id="PTHR11693">
    <property type="entry name" value="ATP SYNTHASE GAMMA CHAIN"/>
    <property type="match status" value="1"/>
</dbReference>
<evidence type="ECO:0000256" key="8">
    <source>
        <dbReference type="ARBA" id="ARBA00023196"/>
    </source>
</evidence>
<evidence type="ECO:0000256" key="7">
    <source>
        <dbReference type="ARBA" id="ARBA00023136"/>
    </source>
</evidence>
<keyword evidence="8 10" id="KW-0139">CF(1)</keyword>
<organism evidence="12 13">
    <name type="scientific">Eiseniibacteriota bacterium</name>
    <dbReference type="NCBI Taxonomy" id="2212470"/>
    <lineage>
        <taxon>Bacteria</taxon>
        <taxon>Candidatus Eiseniibacteriota</taxon>
    </lineage>
</organism>
<dbReference type="GO" id="GO:0046933">
    <property type="term" value="F:proton-transporting ATP synthase activity, rotational mechanism"/>
    <property type="evidence" value="ECO:0007669"/>
    <property type="project" value="UniProtKB-UniRule"/>
</dbReference>
<dbReference type="HAMAP" id="MF_00815">
    <property type="entry name" value="ATP_synth_gamma_bact"/>
    <property type="match status" value="1"/>
</dbReference>
<evidence type="ECO:0000256" key="10">
    <source>
        <dbReference type="HAMAP-Rule" id="MF_00815"/>
    </source>
</evidence>
<dbReference type="CDD" id="cd12151">
    <property type="entry name" value="F1-ATPase_gamma"/>
    <property type="match status" value="1"/>
</dbReference>
<dbReference type="InterPro" id="IPR023632">
    <property type="entry name" value="ATP_synth_F1_gsu_CS"/>
</dbReference>
<dbReference type="PANTHER" id="PTHR11693:SF22">
    <property type="entry name" value="ATP SYNTHASE SUBUNIT GAMMA, MITOCHONDRIAL"/>
    <property type="match status" value="1"/>
</dbReference>
<evidence type="ECO:0000256" key="4">
    <source>
        <dbReference type="ARBA" id="ARBA00022448"/>
    </source>
</evidence>
<comment type="function">
    <text evidence="1 10">Produces ATP from ADP in the presence of a proton gradient across the membrane. The gamma chain is believed to be important in regulating ATPase activity and the flow of protons through the CF(0) complex.</text>
</comment>
<dbReference type="PROSITE" id="PS00153">
    <property type="entry name" value="ATPASE_GAMMA"/>
    <property type="match status" value="1"/>
</dbReference>
<comment type="caution">
    <text evidence="12">The sequence shown here is derived from an EMBL/GenBank/DDBJ whole genome shotgun (WGS) entry which is preliminary data.</text>
</comment>
<dbReference type="InterPro" id="IPR035968">
    <property type="entry name" value="ATP_synth_F1_ATPase_gsu"/>
</dbReference>
<reference evidence="13 14" key="1">
    <citation type="journal article" date="2019" name="Nat. Microbiol.">
        <title>Mediterranean grassland soil C-N compound turnover is dependent on rainfall and depth, and is mediated by genomically divergent microorganisms.</title>
        <authorList>
            <person name="Diamond S."/>
            <person name="Andeer P.F."/>
            <person name="Li Z."/>
            <person name="Crits-Christoph A."/>
            <person name="Burstein D."/>
            <person name="Anantharaman K."/>
            <person name="Lane K.R."/>
            <person name="Thomas B.C."/>
            <person name="Pan C."/>
            <person name="Northen T.R."/>
            <person name="Banfield J.F."/>
        </authorList>
    </citation>
    <scope>NUCLEOTIDE SEQUENCE [LARGE SCALE GENOMIC DNA]</scope>
    <source>
        <strain evidence="11">WS_4</strain>
        <strain evidence="12">WS_7</strain>
    </source>
</reference>
<dbReference type="Gene3D" id="1.10.287.80">
    <property type="entry name" value="ATP synthase, gamma subunit, helix hairpin domain"/>
    <property type="match status" value="1"/>
</dbReference>
<comment type="similarity">
    <text evidence="3 10">Belongs to the ATPase gamma chain family.</text>
</comment>
<evidence type="ECO:0000313" key="11">
    <source>
        <dbReference type="EMBL" id="TMQ53437.1"/>
    </source>
</evidence>
<evidence type="ECO:0000256" key="3">
    <source>
        <dbReference type="ARBA" id="ARBA00007681"/>
    </source>
</evidence>
<gene>
    <name evidence="10 12" type="primary">atpG</name>
    <name evidence="11" type="ORF">E6K74_09535</name>
    <name evidence="12" type="ORF">E6K77_08325</name>
</gene>
<sequence>MATLRDIRRRIRSVRSTAQITKTMEMVSAAKLRRAQATVESARPYAGDLSAVLTNLAEASSDLSHPAFAKRDVKNRAILLVTSDRGLCGAFNTNLVRAAEVRMREKPQPTRLVLLGKKGFDYFRRRGASILVSKTDLGGVADWRFAEETSRAVLSRVEAGEIDEVDLIYTRFKSALSRYVVVEPYLPLGRETFARAPKPVPGAGMEGKASGARRDYIYEPDPGTILTRIVPYFLAMRLYMALAESAAAEHGARMIAMGSATKNANEMIQTLTLHMNRTRQATITREIVEIVGGAEALK</sequence>
<dbReference type="SUPFAM" id="SSF52943">
    <property type="entry name" value="ATP synthase (F1-ATPase), gamma subunit"/>
    <property type="match status" value="1"/>
</dbReference>
<evidence type="ECO:0000313" key="12">
    <source>
        <dbReference type="EMBL" id="TMQ62174.1"/>
    </source>
</evidence>
<proteinExistence type="inferred from homology"/>
<keyword evidence="5 10" id="KW-0375">Hydrogen ion transport</keyword>
<dbReference type="GO" id="GO:0005524">
    <property type="term" value="F:ATP binding"/>
    <property type="evidence" value="ECO:0007669"/>
    <property type="project" value="UniProtKB-UniRule"/>
</dbReference>
<dbReference type="GO" id="GO:0005886">
    <property type="term" value="C:plasma membrane"/>
    <property type="evidence" value="ECO:0007669"/>
    <property type="project" value="UniProtKB-SubCell"/>
</dbReference>
<dbReference type="Gene3D" id="3.40.1380.10">
    <property type="match status" value="1"/>
</dbReference>
<dbReference type="GO" id="GO:0042777">
    <property type="term" value="P:proton motive force-driven plasma membrane ATP synthesis"/>
    <property type="evidence" value="ECO:0007669"/>
    <property type="project" value="UniProtKB-UniRule"/>
</dbReference>
<dbReference type="NCBIfam" id="TIGR01146">
    <property type="entry name" value="ATPsyn_F1gamma"/>
    <property type="match status" value="1"/>
</dbReference>
<keyword evidence="4 10" id="KW-0813">Transport</keyword>
<evidence type="ECO:0000313" key="13">
    <source>
        <dbReference type="Proteomes" id="UP000317366"/>
    </source>
</evidence>
<keyword evidence="9 10" id="KW-0066">ATP synthesis</keyword>
<dbReference type="PRINTS" id="PR00126">
    <property type="entry name" value="ATPASEGAMMA"/>
</dbReference>
<evidence type="ECO:0000256" key="5">
    <source>
        <dbReference type="ARBA" id="ARBA00022781"/>
    </source>
</evidence>
<keyword evidence="6 10" id="KW-0406">Ion transport</keyword>
<name>A0A538TF13_UNCEI</name>
<evidence type="ECO:0000256" key="2">
    <source>
        <dbReference type="ARBA" id="ARBA00004170"/>
    </source>
</evidence>
<dbReference type="Pfam" id="PF00231">
    <property type="entry name" value="ATP-synt"/>
    <property type="match status" value="1"/>
</dbReference>